<keyword evidence="2" id="KW-1185">Reference proteome</keyword>
<gene>
    <name evidence="1" type="ORF">N3K66_006321</name>
</gene>
<comment type="caution">
    <text evidence="1">The sequence shown here is derived from an EMBL/GenBank/DDBJ whole genome shotgun (WGS) entry which is preliminary data.</text>
</comment>
<evidence type="ECO:0000313" key="1">
    <source>
        <dbReference type="EMBL" id="KAI9897961.1"/>
    </source>
</evidence>
<sequence length="215" mass="23620">MPSPIVAATVQAAALSTASNFFAQFIEAYQENRAFVLDFAQMLRFIVLTLLTAPPNFHWQQFLERSFPGYPGGAASVPSGDERGKDDIELRAGSADPDVAGESSTAGVQPLPAAQAEFSWKNTWTKWFVDCITMGAIMNTVAFLIIMGLLKGQAGSQILYNIRTETIPIIVAGYKIWPIASIVSFTWIPVHRRIVFLSFVGLIWGIYMSLVANRV</sequence>
<reference evidence="1" key="1">
    <citation type="submission" date="2022-10" db="EMBL/GenBank/DDBJ databases">
        <title>Complete Genome of Trichothecium roseum strain YXFP-22015, a Plant Pathogen Isolated from Citrus.</title>
        <authorList>
            <person name="Wang Y."/>
            <person name="Zhu L."/>
        </authorList>
    </citation>
    <scope>NUCLEOTIDE SEQUENCE</scope>
    <source>
        <strain evidence="1">YXFP-22015</strain>
    </source>
</reference>
<name>A0ACC0UW57_9HYPO</name>
<dbReference type="Proteomes" id="UP001163324">
    <property type="component" value="Chromosome 6"/>
</dbReference>
<accession>A0ACC0UW57</accession>
<proteinExistence type="predicted"/>
<evidence type="ECO:0000313" key="2">
    <source>
        <dbReference type="Proteomes" id="UP001163324"/>
    </source>
</evidence>
<dbReference type="EMBL" id="CM047945">
    <property type="protein sequence ID" value="KAI9897961.1"/>
    <property type="molecule type" value="Genomic_DNA"/>
</dbReference>
<protein>
    <submittedName>
        <fullName evidence="1">Uncharacterized protein</fullName>
    </submittedName>
</protein>
<organism evidence="1 2">
    <name type="scientific">Trichothecium roseum</name>
    <dbReference type="NCBI Taxonomy" id="47278"/>
    <lineage>
        <taxon>Eukaryota</taxon>
        <taxon>Fungi</taxon>
        <taxon>Dikarya</taxon>
        <taxon>Ascomycota</taxon>
        <taxon>Pezizomycotina</taxon>
        <taxon>Sordariomycetes</taxon>
        <taxon>Hypocreomycetidae</taxon>
        <taxon>Hypocreales</taxon>
        <taxon>Hypocreales incertae sedis</taxon>
        <taxon>Trichothecium</taxon>
    </lineage>
</organism>